<gene>
    <name evidence="4" type="ORF">BaOVIS_013470</name>
</gene>
<dbReference type="GO" id="GO:0003677">
    <property type="term" value="F:DNA binding"/>
    <property type="evidence" value="ECO:0007669"/>
    <property type="project" value="InterPro"/>
</dbReference>
<feature type="compositionally biased region" description="Basic and acidic residues" evidence="3">
    <location>
        <begin position="963"/>
        <end position="973"/>
    </location>
</feature>
<dbReference type="GO" id="GO:0006355">
    <property type="term" value="P:regulation of DNA-templated transcription"/>
    <property type="evidence" value="ECO:0007669"/>
    <property type="project" value="InterPro"/>
</dbReference>
<feature type="compositionally biased region" description="Acidic residues" evidence="3">
    <location>
        <begin position="916"/>
        <end position="962"/>
    </location>
</feature>
<dbReference type="PANTHER" id="PTHR13213">
    <property type="entry name" value="MYB-BINDING PROTEIN 1A FAMILY MEMBER"/>
    <property type="match status" value="1"/>
</dbReference>
<feature type="region of interest" description="Disordered" evidence="3">
    <location>
        <begin position="1318"/>
        <end position="1338"/>
    </location>
</feature>
<dbReference type="PANTHER" id="PTHR13213:SF2">
    <property type="entry name" value="MYB-BINDING PROTEIN 1A"/>
    <property type="match status" value="1"/>
</dbReference>
<keyword evidence="5" id="KW-1185">Reference proteome</keyword>
<sequence length="1405" mass="155824">MESFNKKRFLQCFDELADHDAGRRNQAVDQLLTYLALSPSVTDDIDGGKEQTNGYKHGANEKYKDPLSSQRSYKFRFVVKEHISLQYTIDRLLKGLKANRKCSRTGFTVALLSVLSHHGNNIQWPILLEATLDYTSTKDTAASEVKDVLCGRLYALFILQKSGVFCTNITTTLERVFQSIWEVYDSKIYFQDAACVLLWLLCRDVFRTTKDVDLTLRYVTKRLSLVLDGNYVESTFKSGTDTITTSMRNGQGNAKSQIGKTLTGVLPCALLGLYLRLYSDISSNNKKLLSGTVLERCPLDEEYFIMVLRYVSCTPSNHPVVGSYFDVLIDTILKSDHVEDRLQQLWRSINFTMLDLQSGSTVQRTFTGLRLSSILLLKVRNSPSLLKLFFTSGGNLFLTLCRYHNGPKGDVMKLMADNMIQLLVSTLNGAAANKIDHTDKMANPVINDFLVYTNIHQIFEGGTALQSMDSTFHRKESSDETTKPEKLDSTTKPSVPDYASPPLSANVVVECLEAVANAVDYSALSLAVLQNVFKALIRNSTDITATYDKIESIIVNIDISSDTKKFSWLLSMLQVCVIAASRKTRMELLKRFITMNTFCVSDAGYSSSNIYITLAHLRHDGHDLRVLYVSNNAVNGANSMSHVTENPVNSVTKEMAPTKLASLSKQMLAHCFSSLSKTLQSLGCKKADEKKCEVLKDADITALLGIIETVYHVLDTVIMRKPSVKLCDGSNTGFPMVELHSCKSQKPSKVKTEEHASELVSISQRLMRYAMKTSKKSAKDGTVSLIALYSGTLALCLSLLGWNKEHLSILSLSTLSPSMVQPLISGNSIGVVTSFAESFIEAFSENKASEDSILTKLLSDSLLETILSDDNSAAFGLVHSISKGLWNMAQRFINEEILNELLDNSLIQDEVLGLNEFDDDEETDSDTEDDDDKDDSEDGDDEDSDGDTDEVSTDTDQEDDSETHDNMHTDKKQKTNISTKQDEESDLELSGTAALDELLKDEEGNLEALRLERLKQRSLFHFSPEALKLMMRNLDLLQSCIPHCPLDTWYLQMVMRLYISCQKAVNVYASNKTDGPLHCVVGEYASKIKKVLFDALRHVSSHTNDQSTKEAENPSHVSTRKLEPSTIETMLQSLLDLSLEAVNGQRSEFAKEYRPQALAVFIFAMQTETMINKGNAAIQTMMVLLAALCAVSMFKNTKLGTNFFVQLSQRYPSGFTRINIVQLALESKVAFVQSELLSICAAAVTASTRDSNAKPTRFCRRKCGKVMEAAIADGRIFGETTPDKKHIVSFVTDNLLSSTLQSLPDLFAHLKASSEATTISNDTNDSGKRPLKQRGISPQLSKCTGRLTSVVVRSAPDDPKTKAQLQRVKTSLQALLDSLGESKGCNTSIQPLKSAMSQLRSALGE</sequence>
<evidence type="ECO:0000313" key="4">
    <source>
        <dbReference type="EMBL" id="GFE53943.1"/>
    </source>
</evidence>
<evidence type="ECO:0000256" key="2">
    <source>
        <dbReference type="ARBA" id="ARBA00023242"/>
    </source>
</evidence>
<feature type="region of interest" description="Disordered" evidence="3">
    <location>
        <begin position="470"/>
        <end position="496"/>
    </location>
</feature>
<evidence type="ECO:0000256" key="1">
    <source>
        <dbReference type="ARBA" id="ARBA00004123"/>
    </source>
</evidence>
<dbReference type="Pfam" id="PF04931">
    <property type="entry name" value="DNA_pol_phi"/>
    <property type="match status" value="1"/>
</dbReference>
<feature type="region of interest" description="Disordered" evidence="3">
    <location>
        <begin position="1103"/>
        <end position="1122"/>
    </location>
</feature>
<comment type="subcellular location">
    <subcellularLocation>
        <location evidence="1">Nucleus</location>
    </subcellularLocation>
</comment>
<keyword evidence="2" id="KW-0539">Nucleus</keyword>
<evidence type="ECO:0000313" key="5">
    <source>
        <dbReference type="Proteomes" id="UP001057455"/>
    </source>
</evidence>
<proteinExistence type="predicted"/>
<dbReference type="EMBL" id="BLIY01000008">
    <property type="protein sequence ID" value="GFE53943.1"/>
    <property type="molecule type" value="Genomic_DNA"/>
</dbReference>
<evidence type="ECO:0000256" key="3">
    <source>
        <dbReference type="SAM" id="MobiDB-lite"/>
    </source>
</evidence>
<comment type="caution">
    <text evidence="4">The sequence shown here is derived from an EMBL/GenBank/DDBJ whole genome shotgun (WGS) entry which is preliminary data.</text>
</comment>
<accession>A0A9W5TC07</accession>
<feature type="compositionally biased region" description="Basic and acidic residues" evidence="3">
    <location>
        <begin position="471"/>
        <end position="489"/>
    </location>
</feature>
<dbReference type="InterPro" id="IPR007015">
    <property type="entry name" value="DNA_pol_V/MYBBP1A"/>
</dbReference>
<name>A0A9W5TC07_BABOV</name>
<protein>
    <submittedName>
        <fullName evidence="4">Uncharacterized protein</fullName>
    </submittedName>
</protein>
<reference evidence="4" key="1">
    <citation type="submission" date="2019-12" db="EMBL/GenBank/DDBJ databases">
        <title>Genome sequence of Babesia ovis.</title>
        <authorList>
            <person name="Yamagishi J."/>
            <person name="Sevinc F."/>
            <person name="Xuan X."/>
        </authorList>
    </citation>
    <scope>NUCLEOTIDE SEQUENCE</scope>
    <source>
        <strain evidence="4">Selcuk</strain>
    </source>
</reference>
<dbReference type="Proteomes" id="UP001057455">
    <property type="component" value="Unassembled WGS sequence"/>
</dbReference>
<organism evidence="4 5">
    <name type="scientific">Babesia ovis</name>
    <dbReference type="NCBI Taxonomy" id="5869"/>
    <lineage>
        <taxon>Eukaryota</taxon>
        <taxon>Sar</taxon>
        <taxon>Alveolata</taxon>
        <taxon>Apicomplexa</taxon>
        <taxon>Aconoidasida</taxon>
        <taxon>Piroplasmida</taxon>
        <taxon>Babesiidae</taxon>
        <taxon>Babesia</taxon>
    </lineage>
</organism>
<dbReference type="OrthoDB" id="342531at2759"/>
<feature type="region of interest" description="Disordered" evidence="3">
    <location>
        <begin position="915"/>
        <end position="989"/>
    </location>
</feature>
<dbReference type="GO" id="GO:0005730">
    <property type="term" value="C:nucleolus"/>
    <property type="evidence" value="ECO:0007669"/>
    <property type="project" value="InterPro"/>
</dbReference>